<dbReference type="EMBL" id="CAACVG010012636">
    <property type="protein sequence ID" value="VEN60573.1"/>
    <property type="molecule type" value="Genomic_DNA"/>
</dbReference>
<evidence type="ECO:0000313" key="1">
    <source>
        <dbReference type="EMBL" id="VEN60573.1"/>
    </source>
</evidence>
<evidence type="ECO:0000313" key="2">
    <source>
        <dbReference type="Proteomes" id="UP000410492"/>
    </source>
</evidence>
<dbReference type="AlphaFoldDB" id="A0A653DK66"/>
<reference evidence="1 2" key="1">
    <citation type="submission" date="2019-01" db="EMBL/GenBank/DDBJ databases">
        <authorList>
            <person name="Sayadi A."/>
        </authorList>
    </citation>
    <scope>NUCLEOTIDE SEQUENCE [LARGE SCALE GENOMIC DNA]</scope>
</reference>
<keyword evidence="2" id="KW-1185">Reference proteome</keyword>
<sequence length="25" mass="2891">LRAKGGVFKIWLQLKILLTLIIHCL</sequence>
<feature type="non-terminal residue" evidence="1">
    <location>
        <position position="1"/>
    </location>
</feature>
<name>A0A653DK66_CALMS</name>
<organism evidence="1 2">
    <name type="scientific">Callosobruchus maculatus</name>
    <name type="common">Southern cowpea weevil</name>
    <name type="synonym">Pulse bruchid</name>
    <dbReference type="NCBI Taxonomy" id="64391"/>
    <lineage>
        <taxon>Eukaryota</taxon>
        <taxon>Metazoa</taxon>
        <taxon>Ecdysozoa</taxon>
        <taxon>Arthropoda</taxon>
        <taxon>Hexapoda</taxon>
        <taxon>Insecta</taxon>
        <taxon>Pterygota</taxon>
        <taxon>Neoptera</taxon>
        <taxon>Endopterygota</taxon>
        <taxon>Coleoptera</taxon>
        <taxon>Polyphaga</taxon>
        <taxon>Cucujiformia</taxon>
        <taxon>Chrysomeloidea</taxon>
        <taxon>Chrysomelidae</taxon>
        <taxon>Bruchinae</taxon>
        <taxon>Bruchini</taxon>
        <taxon>Callosobruchus</taxon>
    </lineage>
</organism>
<accession>A0A653DK66</accession>
<protein>
    <submittedName>
        <fullName evidence="1">Uncharacterized protein</fullName>
    </submittedName>
</protein>
<dbReference type="Proteomes" id="UP000410492">
    <property type="component" value="Unassembled WGS sequence"/>
</dbReference>
<proteinExistence type="predicted"/>
<gene>
    <name evidence="1" type="ORF">CALMAC_LOCUS18228</name>
</gene>